<reference evidence="1" key="2">
    <citation type="submission" date="2024-07" db="EMBL/GenBank/DDBJ databases">
        <title>Streptomyces haneummycinica sp. nov., a new antibiotic-producing actinobacterium isolated from marine sediment.</title>
        <authorList>
            <person name="Uemura M."/>
            <person name="Hamada M."/>
            <person name="Hirano S."/>
            <person name="Kobayashi K."/>
            <person name="Ohshiro T."/>
            <person name="Kobayashi T."/>
            <person name="Terahara T."/>
        </authorList>
    </citation>
    <scope>NUCLEOTIDE SEQUENCE</scope>
    <source>
        <strain evidence="1">KM77-8</strain>
    </source>
</reference>
<dbReference type="EMBL" id="AP035768">
    <property type="protein sequence ID" value="BFO14747.1"/>
    <property type="molecule type" value="Genomic_DNA"/>
</dbReference>
<dbReference type="AlphaFoldDB" id="A0AAT9HBH7"/>
<sequence length="127" mass="12034">MRVALDGGAAGRPVSVLGRTTGDGAGADGGWARGAVWRVVTGRGRTGGVVVAGVGRGGAGVTTGVGRGVCAVGVGWCGVAGRAGVLVGVSVCGAEAAGAAVQRAATTGRRVPVRDVAGVSRPRGRGC</sequence>
<gene>
    <name evidence="1" type="ORF">SHKM778_11350</name>
</gene>
<proteinExistence type="predicted"/>
<organism evidence="1">
    <name type="scientific">Streptomyces haneummycinicus</name>
    <dbReference type="NCBI Taxonomy" id="3074435"/>
    <lineage>
        <taxon>Bacteria</taxon>
        <taxon>Bacillati</taxon>
        <taxon>Actinomycetota</taxon>
        <taxon>Actinomycetes</taxon>
        <taxon>Kitasatosporales</taxon>
        <taxon>Streptomycetaceae</taxon>
        <taxon>Streptomyces</taxon>
    </lineage>
</organism>
<protein>
    <submittedName>
        <fullName evidence="1">Uncharacterized protein</fullName>
    </submittedName>
</protein>
<evidence type="ECO:0000313" key="1">
    <source>
        <dbReference type="EMBL" id="BFO14747.1"/>
    </source>
</evidence>
<name>A0AAT9HBH7_9ACTN</name>
<accession>A0AAT9HBH7</accession>
<reference evidence="1" key="1">
    <citation type="submission" date="2024-06" db="EMBL/GenBank/DDBJ databases">
        <authorList>
            <consortium name="consrtm"/>
            <person name="Uemura M."/>
            <person name="Terahara T."/>
        </authorList>
    </citation>
    <scope>NUCLEOTIDE SEQUENCE</scope>
    <source>
        <strain evidence="1">KM77-8</strain>
    </source>
</reference>